<keyword evidence="9" id="KW-1185">Reference proteome</keyword>
<dbReference type="AlphaFoldDB" id="A0AB37UH38"/>
<evidence type="ECO:0000256" key="2">
    <source>
        <dbReference type="ARBA" id="ARBA00013194"/>
    </source>
</evidence>
<evidence type="ECO:0000259" key="7">
    <source>
        <dbReference type="PROSITE" id="PS50198"/>
    </source>
</evidence>
<dbReference type="EC" id="5.2.1.8" evidence="2"/>
<feature type="domain" description="PpiC" evidence="7">
    <location>
        <begin position="93"/>
        <end position="208"/>
    </location>
</feature>
<comment type="caution">
    <text evidence="8">The sequence shown here is derived from an EMBL/GenBank/DDBJ whole genome shotgun (WGS) entry which is preliminary data.</text>
</comment>
<dbReference type="Proteomes" id="UP000282574">
    <property type="component" value="Unassembled WGS sequence"/>
</dbReference>
<dbReference type="PANTHER" id="PTHR47245:SF1">
    <property type="entry name" value="FOLDASE PROTEIN PRSA"/>
    <property type="match status" value="1"/>
</dbReference>
<keyword evidence="4 6" id="KW-0697">Rotamase</keyword>
<dbReference type="GO" id="GO:0003755">
    <property type="term" value="F:peptidyl-prolyl cis-trans isomerase activity"/>
    <property type="evidence" value="ECO:0007669"/>
    <property type="project" value="UniProtKB-KW"/>
</dbReference>
<evidence type="ECO:0000256" key="5">
    <source>
        <dbReference type="ARBA" id="ARBA00023235"/>
    </source>
</evidence>
<sequence length="266" mass="30217">MLEAIAVSRDDIIEQIKLLCQIPSIIEAIVSRQIIANAAKEAGITVELAELQQGADNFRLSNNLIRADDTWSWLHKQSLSLNEFEQLIYTTIISEKLARHLFADKVESVFFEQQLNYGGVVMYEVVLDDRDLALELFYALQEGEIGFCEVARQYIQDKELRRAGGYRGMLRRSELKPEISAAVFAATPPQMLKPIVTSKGTHLILVEEIVHPQLDDTLRLKILADLFTTWLKQQIEQVEIVKYLDPENLAANFESQVSNGLISDRL</sequence>
<dbReference type="InterPro" id="IPR050245">
    <property type="entry name" value="PrsA_foldase"/>
</dbReference>
<dbReference type="Gene3D" id="3.10.50.40">
    <property type="match status" value="1"/>
</dbReference>
<dbReference type="Pfam" id="PF00639">
    <property type="entry name" value="Rotamase"/>
    <property type="match status" value="1"/>
</dbReference>
<accession>A0AB37UH38</accession>
<evidence type="ECO:0000256" key="4">
    <source>
        <dbReference type="ARBA" id="ARBA00023110"/>
    </source>
</evidence>
<protein>
    <recommendedName>
        <fullName evidence="2">peptidylprolyl isomerase</fullName>
        <ecNumber evidence="2">5.2.1.8</ecNumber>
    </recommendedName>
</protein>
<organism evidence="8 9">
    <name type="scientific">Chroococcidiopsis cubana SAG 39.79</name>
    <dbReference type="NCBI Taxonomy" id="388085"/>
    <lineage>
        <taxon>Bacteria</taxon>
        <taxon>Bacillati</taxon>
        <taxon>Cyanobacteriota</taxon>
        <taxon>Cyanophyceae</taxon>
        <taxon>Chroococcidiopsidales</taxon>
        <taxon>Chroococcidiopsidaceae</taxon>
        <taxon>Chroococcidiopsis</taxon>
    </lineage>
</organism>
<evidence type="ECO:0000256" key="6">
    <source>
        <dbReference type="PROSITE-ProRule" id="PRU00278"/>
    </source>
</evidence>
<dbReference type="InterPro" id="IPR000297">
    <property type="entry name" value="PPIase_PpiC"/>
</dbReference>
<dbReference type="SUPFAM" id="SSF54534">
    <property type="entry name" value="FKBP-like"/>
    <property type="match status" value="1"/>
</dbReference>
<dbReference type="Gene3D" id="1.10.4030.10">
    <property type="entry name" value="Porin chaperone SurA, peptide-binding domain"/>
    <property type="match status" value="1"/>
</dbReference>
<evidence type="ECO:0000256" key="3">
    <source>
        <dbReference type="ARBA" id="ARBA00022729"/>
    </source>
</evidence>
<name>A0AB37UH38_9CYAN</name>
<dbReference type="InterPro" id="IPR046357">
    <property type="entry name" value="PPIase_dom_sf"/>
</dbReference>
<evidence type="ECO:0000313" key="9">
    <source>
        <dbReference type="Proteomes" id="UP000282574"/>
    </source>
</evidence>
<evidence type="ECO:0000313" key="8">
    <source>
        <dbReference type="EMBL" id="RUT10621.1"/>
    </source>
</evidence>
<dbReference type="PROSITE" id="PS50198">
    <property type="entry name" value="PPIC_PPIASE_2"/>
    <property type="match status" value="1"/>
</dbReference>
<keyword evidence="5 6" id="KW-0413">Isomerase</keyword>
<reference evidence="8 9" key="1">
    <citation type="journal article" date="2019" name="Genome Biol. Evol.">
        <title>Day and night: Metabolic profiles and evolutionary relationships of six axenic non-marine cyanobacteria.</title>
        <authorList>
            <person name="Will S.E."/>
            <person name="Henke P."/>
            <person name="Boedeker C."/>
            <person name="Huang S."/>
            <person name="Brinkmann H."/>
            <person name="Rohde M."/>
            <person name="Jarek M."/>
            <person name="Friedl T."/>
            <person name="Seufert S."/>
            <person name="Schumacher M."/>
            <person name="Overmann J."/>
            <person name="Neumann-Schaal M."/>
            <person name="Petersen J."/>
        </authorList>
    </citation>
    <scope>NUCLEOTIDE SEQUENCE [LARGE SCALE GENOMIC DNA]</scope>
    <source>
        <strain evidence="8 9">SAG 39.79</strain>
    </source>
</reference>
<proteinExistence type="predicted"/>
<comment type="catalytic activity">
    <reaction evidence="1">
        <text>[protein]-peptidylproline (omega=180) = [protein]-peptidylproline (omega=0)</text>
        <dbReference type="Rhea" id="RHEA:16237"/>
        <dbReference type="Rhea" id="RHEA-COMP:10747"/>
        <dbReference type="Rhea" id="RHEA-COMP:10748"/>
        <dbReference type="ChEBI" id="CHEBI:83833"/>
        <dbReference type="ChEBI" id="CHEBI:83834"/>
        <dbReference type="EC" id="5.2.1.8"/>
    </reaction>
</comment>
<dbReference type="EMBL" id="RSCK01000039">
    <property type="protein sequence ID" value="RUT10621.1"/>
    <property type="molecule type" value="Genomic_DNA"/>
</dbReference>
<dbReference type="RefSeq" id="WP_106167093.1">
    <property type="nucleotide sequence ID" value="NZ_JAVKZF010000001.1"/>
</dbReference>
<gene>
    <name evidence="8" type="ORF">DSM107010_40740</name>
</gene>
<dbReference type="PANTHER" id="PTHR47245">
    <property type="entry name" value="PEPTIDYLPROLYL ISOMERASE"/>
    <property type="match status" value="1"/>
</dbReference>
<evidence type="ECO:0000256" key="1">
    <source>
        <dbReference type="ARBA" id="ARBA00000971"/>
    </source>
</evidence>
<keyword evidence="3" id="KW-0732">Signal</keyword>